<dbReference type="PANTHER" id="PTHR37984">
    <property type="entry name" value="PROTEIN CBG26694"/>
    <property type="match status" value="1"/>
</dbReference>
<dbReference type="GO" id="GO:0003824">
    <property type="term" value="F:catalytic activity"/>
    <property type="evidence" value="ECO:0007669"/>
    <property type="project" value="UniProtKB-KW"/>
</dbReference>
<sequence length="177" mass="19840">MRDCGYPNGNKMVRDQVVIATNSPREQEKLLSQGAELTLEKAIDIARLHELAQAQMREMMGHRNVGSESVHTISKRPTNRRPVKVGPREFSPANTTCGKCGGQHNRDTCPAWDPQHDEAINRIKQLITHHPVFAFLDPQKELRLQVDASKCGLGAVMFQEDRPVVCAFKSPNSTEEN</sequence>
<dbReference type="InterPro" id="IPR041577">
    <property type="entry name" value="RT_RNaseH_2"/>
</dbReference>
<comment type="caution">
    <text evidence="4">The sequence shown here is derived from an EMBL/GenBank/DDBJ whole genome shotgun (WGS) entry which is preliminary data.</text>
</comment>
<evidence type="ECO:0000313" key="4">
    <source>
        <dbReference type="EMBL" id="KAL2085990.1"/>
    </source>
</evidence>
<evidence type="ECO:0000313" key="5">
    <source>
        <dbReference type="Proteomes" id="UP001591681"/>
    </source>
</evidence>
<evidence type="ECO:0000256" key="2">
    <source>
        <dbReference type="SAM" id="MobiDB-lite"/>
    </source>
</evidence>
<feature type="domain" description="Reverse transcriptase/retrotransposon-derived protein RNase H-like" evidence="3">
    <location>
        <begin position="112"/>
        <end position="171"/>
    </location>
</feature>
<dbReference type="EMBL" id="JBHFQA010000016">
    <property type="protein sequence ID" value="KAL2085990.1"/>
    <property type="molecule type" value="Genomic_DNA"/>
</dbReference>
<dbReference type="Pfam" id="PF17919">
    <property type="entry name" value="RT_RNaseH_2"/>
    <property type="match status" value="1"/>
</dbReference>
<keyword evidence="1" id="KW-0511">Multifunctional enzyme</keyword>
<dbReference type="InterPro" id="IPR043502">
    <property type="entry name" value="DNA/RNA_pol_sf"/>
</dbReference>
<reference evidence="4 5" key="1">
    <citation type="submission" date="2024-09" db="EMBL/GenBank/DDBJ databases">
        <title>A chromosome-level genome assembly of Gray's grenadier anchovy, Coilia grayii.</title>
        <authorList>
            <person name="Fu Z."/>
        </authorList>
    </citation>
    <scope>NUCLEOTIDE SEQUENCE [LARGE SCALE GENOMIC DNA]</scope>
    <source>
        <strain evidence="4">G4</strain>
        <tissue evidence="4">Muscle</tissue>
    </source>
</reference>
<dbReference type="Proteomes" id="UP001591681">
    <property type="component" value="Unassembled WGS sequence"/>
</dbReference>
<dbReference type="PANTHER" id="PTHR37984:SF5">
    <property type="entry name" value="PROTEIN NYNRIN-LIKE"/>
    <property type="match status" value="1"/>
</dbReference>
<organism evidence="4 5">
    <name type="scientific">Coilia grayii</name>
    <name type="common">Gray's grenadier anchovy</name>
    <dbReference type="NCBI Taxonomy" id="363190"/>
    <lineage>
        <taxon>Eukaryota</taxon>
        <taxon>Metazoa</taxon>
        <taxon>Chordata</taxon>
        <taxon>Craniata</taxon>
        <taxon>Vertebrata</taxon>
        <taxon>Euteleostomi</taxon>
        <taxon>Actinopterygii</taxon>
        <taxon>Neopterygii</taxon>
        <taxon>Teleostei</taxon>
        <taxon>Clupei</taxon>
        <taxon>Clupeiformes</taxon>
        <taxon>Clupeoidei</taxon>
        <taxon>Engraulidae</taxon>
        <taxon>Coilinae</taxon>
        <taxon>Coilia</taxon>
    </lineage>
</organism>
<name>A0ABD1JH72_9TELE</name>
<accession>A0ABD1JH72</accession>
<feature type="region of interest" description="Disordered" evidence="2">
    <location>
        <begin position="63"/>
        <end position="90"/>
    </location>
</feature>
<feature type="compositionally biased region" description="Basic residues" evidence="2">
    <location>
        <begin position="73"/>
        <end position="83"/>
    </location>
</feature>
<evidence type="ECO:0000256" key="1">
    <source>
        <dbReference type="ARBA" id="ARBA00023268"/>
    </source>
</evidence>
<keyword evidence="5" id="KW-1185">Reference proteome</keyword>
<protein>
    <recommendedName>
        <fullName evidence="3">Reverse transcriptase/retrotransposon-derived protein RNase H-like domain-containing protein</fullName>
    </recommendedName>
</protein>
<evidence type="ECO:0000259" key="3">
    <source>
        <dbReference type="Pfam" id="PF17919"/>
    </source>
</evidence>
<dbReference type="AlphaFoldDB" id="A0ABD1JH72"/>
<dbReference type="SUPFAM" id="SSF56672">
    <property type="entry name" value="DNA/RNA polymerases"/>
    <property type="match status" value="1"/>
</dbReference>
<gene>
    <name evidence="4" type="ORF">ACEWY4_019310</name>
</gene>
<dbReference type="InterPro" id="IPR050951">
    <property type="entry name" value="Retrovirus_Pol_polyprotein"/>
</dbReference>
<proteinExistence type="predicted"/>